<dbReference type="SUPFAM" id="SSF54523">
    <property type="entry name" value="Pili subunits"/>
    <property type="match status" value="1"/>
</dbReference>
<comment type="similarity">
    <text evidence="9">Belongs to the GSP H family.</text>
</comment>
<dbReference type="GO" id="GO:0015627">
    <property type="term" value="C:type II protein secretion system complex"/>
    <property type="evidence" value="ECO:0007669"/>
    <property type="project" value="InterPro"/>
</dbReference>
<dbReference type="NCBIfam" id="TIGR02532">
    <property type="entry name" value="IV_pilin_GFxxxE"/>
    <property type="match status" value="1"/>
</dbReference>
<evidence type="ECO:0000256" key="4">
    <source>
        <dbReference type="ARBA" id="ARBA00022481"/>
    </source>
</evidence>
<dbReference type="InterPro" id="IPR022346">
    <property type="entry name" value="T2SS_GspH"/>
</dbReference>
<name>A0A7V1D388_9GAMM</name>
<organism evidence="13">
    <name type="scientific">Pseudoalteromonas prydzensis</name>
    <dbReference type="NCBI Taxonomy" id="182141"/>
    <lineage>
        <taxon>Bacteria</taxon>
        <taxon>Pseudomonadati</taxon>
        <taxon>Pseudomonadota</taxon>
        <taxon>Gammaproteobacteria</taxon>
        <taxon>Alteromonadales</taxon>
        <taxon>Pseudoalteromonadaceae</taxon>
        <taxon>Pseudoalteromonas</taxon>
    </lineage>
</organism>
<reference evidence="13" key="1">
    <citation type="journal article" date="2020" name="mSystems">
        <title>Genome- and Community-Level Interaction Insights into Carbon Utilization and Element Cycling Functions of Hydrothermarchaeota in Hydrothermal Sediment.</title>
        <authorList>
            <person name="Zhou Z."/>
            <person name="Liu Y."/>
            <person name="Xu W."/>
            <person name="Pan J."/>
            <person name="Luo Z.H."/>
            <person name="Li M."/>
        </authorList>
    </citation>
    <scope>NUCLEOTIDE SEQUENCE [LARGE SCALE GENOMIC DNA]</scope>
    <source>
        <strain evidence="13">HyVt-346</strain>
    </source>
</reference>
<dbReference type="PROSITE" id="PS00409">
    <property type="entry name" value="PROKAR_NTER_METHYL"/>
    <property type="match status" value="1"/>
</dbReference>
<dbReference type="AlphaFoldDB" id="A0A7V1D388"/>
<evidence type="ECO:0000256" key="9">
    <source>
        <dbReference type="ARBA" id="ARBA00025772"/>
    </source>
</evidence>
<evidence type="ECO:0000256" key="1">
    <source>
        <dbReference type="ARBA" id="ARBA00004377"/>
    </source>
</evidence>
<dbReference type="EMBL" id="DRGM01000211">
    <property type="protein sequence ID" value="HEA19093.1"/>
    <property type="molecule type" value="Genomic_DNA"/>
</dbReference>
<feature type="transmembrane region" description="Helical" evidence="11">
    <location>
        <begin position="7"/>
        <end position="29"/>
    </location>
</feature>
<dbReference type="InterPro" id="IPR012902">
    <property type="entry name" value="N_methyl_site"/>
</dbReference>
<keyword evidence="3" id="KW-1003">Cell membrane</keyword>
<evidence type="ECO:0000259" key="12">
    <source>
        <dbReference type="Pfam" id="PF12019"/>
    </source>
</evidence>
<feature type="domain" description="General secretion pathway GspH" evidence="12">
    <location>
        <begin position="46"/>
        <end position="168"/>
    </location>
</feature>
<evidence type="ECO:0000313" key="13">
    <source>
        <dbReference type="EMBL" id="HEA19093.1"/>
    </source>
</evidence>
<accession>A0A7V1D388</accession>
<evidence type="ECO:0000256" key="2">
    <source>
        <dbReference type="ARBA" id="ARBA00021549"/>
    </source>
</evidence>
<dbReference type="Pfam" id="PF12019">
    <property type="entry name" value="GspH"/>
    <property type="match status" value="1"/>
</dbReference>
<evidence type="ECO:0000256" key="11">
    <source>
        <dbReference type="SAM" id="Phobius"/>
    </source>
</evidence>
<comment type="subcellular location">
    <subcellularLocation>
        <location evidence="1">Cell inner membrane</location>
        <topology evidence="1">Single-pass membrane protein</topology>
    </subcellularLocation>
</comment>
<keyword evidence="7 11" id="KW-1133">Transmembrane helix</keyword>
<evidence type="ECO:0000256" key="7">
    <source>
        <dbReference type="ARBA" id="ARBA00022989"/>
    </source>
</evidence>
<dbReference type="GO" id="GO:0005886">
    <property type="term" value="C:plasma membrane"/>
    <property type="evidence" value="ECO:0007669"/>
    <property type="project" value="UniProtKB-SubCell"/>
</dbReference>
<evidence type="ECO:0000256" key="3">
    <source>
        <dbReference type="ARBA" id="ARBA00022475"/>
    </source>
</evidence>
<dbReference type="GO" id="GO:0015628">
    <property type="term" value="P:protein secretion by the type II secretion system"/>
    <property type="evidence" value="ECO:0007669"/>
    <property type="project" value="InterPro"/>
</dbReference>
<keyword evidence="6 11" id="KW-0812">Transmembrane</keyword>
<protein>
    <recommendedName>
        <fullName evidence="2">Type II secretion system protein H</fullName>
    </recommendedName>
    <alternativeName>
        <fullName evidence="10">General secretion pathway protein H</fullName>
    </alternativeName>
</protein>
<evidence type="ECO:0000256" key="6">
    <source>
        <dbReference type="ARBA" id="ARBA00022692"/>
    </source>
</evidence>
<proteinExistence type="inferred from homology"/>
<sequence length="181" mass="20053">MKKQQHGFTLLELMVTIAIVGIIAAIAFWNSSDMLENNRAENYLLELKRNINFARAKATSTDSLIVVCSGDTTRIENDRKVTCLDSWNDGSVIVFYDSNSNGIHNPRIGDKILRVMSEIPDNSQFTFTGDNSLIFDASGRVTTNPGTFTYCPNKDNENNKAMEVSVSGTALYYGDTTNTCD</sequence>
<comment type="caution">
    <text evidence="13">The sequence shown here is derived from an EMBL/GenBank/DDBJ whole genome shotgun (WGS) entry which is preliminary data.</text>
</comment>
<evidence type="ECO:0000256" key="10">
    <source>
        <dbReference type="ARBA" id="ARBA00030775"/>
    </source>
</evidence>
<dbReference type="Pfam" id="PF07963">
    <property type="entry name" value="N_methyl"/>
    <property type="match status" value="1"/>
</dbReference>
<dbReference type="Gene3D" id="3.55.40.10">
    <property type="entry name" value="minor pseudopilin epsh domain"/>
    <property type="match status" value="1"/>
</dbReference>
<evidence type="ECO:0000256" key="8">
    <source>
        <dbReference type="ARBA" id="ARBA00023136"/>
    </source>
</evidence>
<dbReference type="Proteomes" id="UP000886188">
    <property type="component" value="Unassembled WGS sequence"/>
</dbReference>
<gene>
    <name evidence="13" type="ORF">ENH88_22115</name>
</gene>
<keyword evidence="4" id="KW-0488">Methylation</keyword>
<dbReference type="RefSeq" id="WP_304185667.1">
    <property type="nucleotide sequence ID" value="NZ_DRGM01000211.1"/>
</dbReference>
<keyword evidence="5" id="KW-0997">Cell inner membrane</keyword>
<evidence type="ECO:0000256" key="5">
    <source>
        <dbReference type="ARBA" id="ARBA00022519"/>
    </source>
</evidence>
<dbReference type="InterPro" id="IPR045584">
    <property type="entry name" value="Pilin-like"/>
</dbReference>
<keyword evidence="8 11" id="KW-0472">Membrane</keyword>